<dbReference type="PROSITE" id="PS50157">
    <property type="entry name" value="ZINC_FINGER_C2H2_2"/>
    <property type="match status" value="2"/>
</dbReference>
<keyword evidence="1" id="KW-0479">Metal-binding</keyword>
<evidence type="ECO:0000313" key="8">
    <source>
        <dbReference type="Proteomes" id="UP001642540"/>
    </source>
</evidence>
<gene>
    <name evidence="7" type="ORF">ODALV1_LOCUS28742</name>
</gene>
<proteinExistence type="predicted"/>
<accession>A0ABP1S1P1</accession>
<evidence type="ECO:0000256" key="1">
    <source>
        <dbReference type="ARBA" id="ARBA00022723"/>
    </source>
</evidence>
<keyword evidence="8" id="KW-1185">Reference proteome</keyword>
<keyword evidence="3 5" id="KW-0863">Zinc-finger</keyword>
<feature type="domain" description="C2H2-type" evidence="6">
    <location>
        <begin position="39"/>
        <end position="66"/>
    </location>
</feature>
<dbReference type="PANTHER" id="PTHR24379:SF121">
    <property type="entry name" value="C2H2-TYPE DOMAIN-CONTAINING PROTEIN"/>
    <property type="match status" value="1"/>
</dbReference>
<evidence type="ECO:0000256" key="2">
    <source>
        <dbReference type="ARBA" id="ARBA00022737"/>
    </source>
</evidence>
<protein>
    <recommendedName>
        <fullName evidence="6">C2H2-type domain-containing protein</fullName>
    </recommendedName>
</protein>
<evidence type="ECO:0000259" key="6">
    <source>
        <dbReference type="PROSITE" id="PS50157"/>
    </source>
</evidence>
<evidence type="ECO:0000256" key="4">
    <source>
        <dbReference type="ARBA" id="ARBA00022833"/>
    </source>
</evidence>
<keyword evidence="4" id="KW-0862">Zinc</keyword>
<dbReference type="SMART" id="SM00355">
    <property type="entry name" value="ZnF_C2H2"/>
    <property type="match status" value="2"/>
</dbReference>
<dbReference type="Pfam" id="PF00096">
    <property type="entry name" value="zf-C2H2"/>
    <property type="match status" value="1"/>
</dbReference>
<dbReference type="Gene3D" id="3.30.160.60">
    <property type="entry name" value="Classic Zinc Finger"/>
    <property type="match status" value="1"/>
</dbReference>
<organism evidence="7 8">
    <name type="scientific">Orchesella dallaii</name>
    <dbReference type="NCBI Taxonomy" id="48710"/>
    <lineage>
        <taxon>Eukaryota</taxon>
        <taxon>Metazoa</taxon>
        <taxon>Ecdysozoa</taxon>
        <taxon>Arthropoda</taxon>
        <taxon>Hexapoda</taxon>
        <taxon>Collembola</taxon>
        <taxon>Entomobryomorpha</taxon>
        <taxon>Entomobryoidea</taxon>
        <taxon>Orchesellidae</taxon>
        <taxon>Orchesellinae</taxon>
        <taxon>Orchesella</taxon>
    </lineage>
</organism>
<dbReference type="PROSITE" id="PS00028">
    <property type="entry name" value="ZINC_FINGER_C2H2_1"/>
    <property type="match status" value="2"/>
</dbReference>
<sequence>MSVEFVDEPTLSCQHCDKVFKVRMDLRRHQQVHGAGQRYLCRRCSATFSLRIHFERHQNIHERQDKIKECLSSDFSPIAKHQNHNANVDTQETHVNAIIHEIADETLQIHVTSEAIVCPKADTQDPVPDFGKLANNVIWIDSQSFSTINDVDWSLLGEQKKQPGAAVTDSLA</sequence>
<reference evidence="7 8" key="1">
    <citation type="submission" date="2024-08" db="EMBL/GenBank/DDBJ databases">
        <authorList>
            <person name="Cucini C."/>
            <person name="Frati F."/>
        </authorList>
    </citation>
    <scope>NUCLEOTIDE SEQUENCE [LARGE SCALE GENOMIC DNA]</scope>
</reference>
<evidence type="ECO:0000256" key="5">
    <source>
        <dbReference type="PROSITE-ProRule" id="PRU00042"/>
    </source>
</evidence>
<dbReference type="Proteomes" id="UP001642540">
    <property type="component" value="Unassembled WGS sequence"/>
</dbReference>
<evidence type="ECO:0000313" key="7">
    <source>
        <dbReference type="EMBL" id="CAL8141499.1"/>
    </source>
</evidence>
<dbReference type="EMBL" id="CAXLJM020000147">
    <property type="protein sequence ID" value="CAL8141499.1"/>
    <property type="molecule type" value="Genomic_DNA"/>
</dbReference>
<evidence type="ECO:0000256" key="3">
    <source>
        <dbReference type="ARBA" id="ARBA00022771"/>
    </source>
</evidence>
<dbReference type="InterPro" id="IPR013087">
    <property type="entry name" value="Znf_C2H2_type"/>
</dbReference>
<keyword evidence="2" id="KW-0677">Repeat</keyword>
<name>A0ABP1S1P1_9HEXA</name>
<dbReference type="PANTHER" id="PTHR24379">
    <property type="entry name" value="KRAB AND ZINC FINGER DOMAIN-CONTAINING"/>
    <property type="match status" value="1"/>
</dbReference>
<dbReference type="InterPro" id="IPR036236">
    <property type="entry name" value="Znf_C2H2_sf"/>
</dbReference>
<feature type="domain" description="C2H2-type" evidence="6">
    <location>
        <begin position="11"/>
        <end position="38"/>
    </location>
</feature>
<comment type="caution">
    <text evidence="7">The sequence shown here is derived from an EMBL/GenBank/DDBJ whole genome shotgun (WGS) entry which is preliminary data.</text>
</comment>
<dbReference type="SUPFAM" id="SSF57667">
    <property type="entry name" value="beta-beta-alpha zinc fingers"/>
    <property type="match status" value="1"/>
</dbReference>